<dbReference type="AlphaFoldDB" id="A0AAD5FWE7"/>
<proteinExistence type="predicted"/>
<evidence type="ECO:0000313" key="3">
    <source>
        <dbReference type="Proteomes" id="UP001204833"/>
    </source>
</evidence>
<dbReference type="RefSeq" id="XP_051606540.1">
    <property type="nucleotide sequence ID" value="XM_051754559.1"/>
</dbReference>
<organism evidence="2 3">
    <name type="scientific">Candida theae</name>
    <dbReference type="NCBI Taxonomy" id="1198502"/>
    <lineage>
        <taxon>Eukaryota</taxon>
        <taxon>Fungi</taxon>
        <taxon>Dikarya</taxon>
        <taxon>Ascomycota</taxon>
        <taxon>Saccharomycotina</taxon>
        <taxon>Pichiomycetes</taxon>
        <taxon>Debaryomycetaceae</taxon>
        <taxon>Candida/Lodderomyces clade</taxon>
        <taxon>Candida</taxon>
    </lineage>
</organism>
<keyword evidence="3" id="KW-1185">Reference proteome</keyword>
<feature type="compositionally biased region" description="Polar residues" evidence="1">
    <location>
        <begin position="26"/>
        <end position="42"/>
    </location>
</feature>
<reference evidence="2 3" key="1">
    <citation type="journal article" date="2022" name="DNA Res.">
        <title>Genome analysis of five recently described species of the CUG-Ser clade uncovers Candida theae as a new hybrid lineage with pathogenic potential in the Candida parapsilosis species complex.</title>
        <authorList>
            <person name="Mixao V."/>
            <person name="Del Olmo V."/>
            <person name="Hegedusova E."/>
            <person name="Saus E."/>
            <person name="Pryszcz L."/>
            <person name="Cillingova A."/>
            <person name="Nosek J."/>
            <person name="Gabaldon T."/>
        </authorList>
    </citation>
    <scope>NUCLEOTIDE SEQUENCE [LARGE SCALE GENOMIC DNA]</scope>
    <source>
        <strain evidence="2 3">CBS 12239</strain>
    </source>
</reference>
<evidence type="ECO:0000313" key="2">
    <source>
        <dbReference type="EMBL" id="KAI5949030.1"/>
    </source>
</evidence>
<comment type="caution">
    <text evidence="2">The sequence shown here is derived from an EMBL/GenBank/DDBJ whole genome shotgun (WGS) entry which is preliminary data.</text>
</comment>
<sequence length="120" mass="13099">MYSSTSIANYLSSILTRTATTAATTNGSPNPQQQNEQDSTPIPKSFIISTPEEKIIRINMKSVKLKPEEGKNKSQNTSNGNGNTMEDADIDVDDEDFISINKRQLTYAEVASIAVKSANK</sequence>
<feature type="compositionally biased region" description="Polar residues" evidence="1">
    <location>
        <begin position="73"/>
        <end position="84"/>
    </location>
</feature>
<dbReference type="Proteomes" id="UP001204833">
    <property type="component" value="Unassembled WGS sequence"/>
</dbReference>
<accession>A0AAD5FWE7</accession>
<protein>
    <submittedName>
        <fullName evidence="2">Uncharacterized protein</fullName>
    </submittedName>
</protein>
<dbReference type="GeneID" id="76153036"/>
<evidence type="ECO:0000256" key="1">
    <source>
        <dbReference type="SAM" id="MobiDB-lite"/>
    </source>
</evidence>
<feature type="region of interest" description="Disordered" evidence="1">
    <location>
        <begin position="61"/>
        <end position="90"/>
    </location>
</feature>
<dbReference type="EMBL" id="JAIHNG010000166">
    <property type="protein sequence ID" value="KAI5949030.1"/>
    <property type="molecule type" value="Genomic_DNA"/>
</dbReference>
<gene>
    <name evidence="2" type="ORF">KGF57_004992</name>
</gene>
<name>A0AAD5FWE7_9ASCO</name>
<feature type="region of interest" description="Disordered" evidence="1">
    <location>
        <begin position="21"/>
        <end position="47"/>
    </location>
</feature>